<evidence type="ECO:0000256" key="6">
    <source>
        <dbReference type="ARBA" id="ARBA00023157"/>
    </source>
</evidence>
<reference evidence="11 12" key="1">
    <citation type="journal article" date="2014" name="Curr. Biol.">
        <title>The genome of the clonal raider ant Cerapachys biroi.</title>
        <authorList>
            <person name="Oxley P.R."/>
            <person name="Ji L."/>
            <person name="Fetter-Pruneda I."/>
            <person name="McKenzie S.K."/>
            <person name="Li C."/>
            <person name="Hu H."/>
            <person name="Zhang G."/>
            <person name="Kronauer D.J."/>
        </authorList>
    </citation>
    <scope>NUCLEOTIDE SEQUENCE [LARGE SCALE GENOMIC DNA]</scope>
</reference>
<feature type="signal peptide" evidence="10">
    <location>
        <begin position="1"/>
        <end position="17"/>
    </location>
</feature>
<keyword evidence="7" id="KW-0325">Glycoprotein</keyword>
<evidence type="ECO:0000256" key="10">
    <source>
        <dbReference type="SAM" id="SignalP"/>
    </source>
</evidence>
<dbReference type="GO" id="GO:0005886">
    <property type="term" value="C:plasma membrane"/>
    <property type="evidence" value="ECO:0007669"/>
    <property type="project" value="UniProtKB-SubCell"/>
</dbReference>
<dbReference type="Pfam" id="PF16975">
    <property type="entry name" value="UPAR_LY6_2"/>
    <property type="match status" value="1"/>
</dbReference>
<feature type="region of interest" description="Disordered" evidence="9">
    <location>
        <begin position="128"/>
        <end position="170"/>
    </location>
</feature>
<keyword evidence="5" id="KW-0472">Membrane</keyword>
<evidence type="ECO:0000256" key="2">
    <source>
        <dbReference type="ARBA" id="ARBA00022475"/>
    </source>
</evidence>
<evidence type="ECO:0000256" key="3">
    <source>
        <dbReference type="ARBA" id="ARBA00022622"/>
    </source>
</evidence>
<dbReference type="PANTHER" id="PTHR31171:SF3">
    <property type="entry name" value="LY6_PLAUR DOMAIN-CONTAINING PROTEIN 6B"/>
    <property type="match status" value="1"/>
</dbReference>
<evidence type="ECO:0000313" key="11">
    <source>
        <dbReference type="EMBL" id="EZA61504.1"/>
    </source>
</evidence>
<proteinExistence type="predicted"/>
<keyword evidence="4 10" id="KW-0732">Signal</keyword>
<dbReference type="GO" id="GO:0030548">
    <property type="term" value="F:acetylcholine receptor regulator activity"/>
    <property type="evidence" value="ECO:0007669"/>
    <property type="project" value="InterPro"/>
</dbReference>
<evidence type="ECO:0000256" key="8">
    <source>
        <dbReference type="ARBA" id="ARBA00023288"/>
    </source>
</evidence>
<feature type="compositionally biased region" description="Basic and acidic residues" evidence="9">
    <location>
        <begin position="139"/>
        <end position="170"/>
    </location>
</feature>
<dbReference type="GO" id="GO:0098552">
    <property type="term" value="C:side of membrane"/>
    <property type="evidence" value="ECO:0007669"/>
    <property type="project" value="UniProtKB-KW"/>
</dbReference>
<keyword evidence="2" id="KW-1003">Cell membrane</keyword>
<keyword evidence="8" id="KW-0449">Lipoprotein</keyword>
<dbReference type="OMA" id="QMCNEWA"/>
<keyword evidence="12" id="KW-1185">Reference proteome</keyword>
<evidence type="ECO:0000256" key="9">
    <source>
        <dbReference type="SAM" id="MobiDB-lite"/>
    </source>
</evidence>
<evidence type="ECO:0000256" key="1">
    <source>
        <dbReference type="ARBA" id="ARBA00004609"/>
    </source>
</evidence>
<dbReference type="Proteomes" id="UP000053097">
    <property type="component" value="Unassembled WGS sequence"/>
</dbReference>
<dbReference type="PANTHER" id="PTHR31171">
    <property type="entry name" value="LY6/PLAUR DOMAIN-CONTAINING PROTEIN 6"/>
    <property type="match status" value="1"/>
</dbReference>
<dbReference type="AlphaFoldDB" id="A0A026X279"/>
<evidence type="ECO:0000313" key="12">
    <source>
        <dbReference type="Proteomes" id="UP000053097"/>
    </source>
</evidence>
<dbReference type="InterPro" id="IPR039457">
    <property type="entry name" value="LYPD6-like"/>
</dbReference>
<evidence type="ECO:0000256" key="7">
    <source>
        <dbReference type="ARBA" id="ARBA00023180"/>
    </source>
</evidence>
<organism evidence="11 12">
    <name type="scientific">Ooceraea biroi</name>
    <name type="common">Clonal raider ant</name>
    <name type="synonym">Cerapachys biroi</name>
    <dbReference type="NCBI Taxonomy" id="2015173"/>
    <lineage>
        <taxon>Eukaryota</taxon>
        <taxon>Metazoa</taxon>
        <taxon>Ecdysozoa</taxon>
        <taxon>Arthropoda</taxon>
        <taxon>Hexapoda</taxon>
        <taxon>Insecta</taxon>
        <taxon>Pterygota</taxon>
        <taxon>Neoptera</taxon>
        <taxon>Endopterygota</taxon>
        <taxon>Hymenoptera</taxon>
        <taxon>Apocrita</taxon>
        <taxon>Aculeata</taxon>
        <taxon>Formicoidea</taxon>
        <taxon>Formicidae</taxon>
        <taxon>Dorylinae</taxon>
        <taxon>Ooceraea</taxon>
    </lineage>
</organism>
<name>A0A026X279_OOCBI</name>
<dbReference type="OrthoDB" id="6149028at2759"/>
<accession>A0A026X279</accession>
<gene>
    <name evidence="11" type="ORF">X777_07837</name>
</gene>
<dbReference type="STRING" id="2015173.A0A026X279"/>
<keyword evidence="3" id="KW-0336">GPI-anchor</keyword>
<keyword evidence="6" id="KW-1015">Disulfide bond</keyword>
<comment type="subcellular location">
    <subcellularLocation>
        <location evidence="1">Cell membrane</location>
        <topology evidence="1">Lipid-anchor</topology>
        <topology evidence="1">GPI-anchor</topology>
    </subcellularLocation>
</comment>
<feature type="chain" id="PRO_5001546326" evidence="10">
    <location>
        <begin position="18"/>
        <end position="249"/>
    </location>
</feature>
<dbReference type="EMBL" id="KK107054">
    <property type="protein sequence ID" value="EZA61504.1"/>
    <property type="molecule type" value="Genomic_DNA"/>
</dbReference>
<sequence>MITWMMVGLLLAAETCGRNVLSGNGNGNGKEETKRQEDLKGVSADEEDIYRLTCYTCVNVSDNQSKMFLFPIFLQMCNEWAIDTPCPAGGRDFCRSLHILDSRGNSVSKSCASSEECGPASVGCIPVDTQQPGRGFSNESEKECEAKDIKRDDERKTREMKRSIGEKPTEPGEINSVISFQICISCCDLSYCNIESPTNATNAIYSRKRRAKSKPKRKRPGRNGVDAATRLYGSGLLWLPASLFYAYHC</sequence>
<evidence type="ECO:0000256" key="4">
    <source>
        <dbReference type="ARBA" id="ARBA00022729"/>
    </source>
</evidence>
<protein>
    <submittedName>
        <fullName evidence="11">Uncharacterized protein</fullName>
    </submittedName>
</protein>
<evidence type="ECO:0000256" key="5">
    <source>
        <dbReference type="ARBA" id="ARBA00023136"/>
    </source>
</evidence>